<evidence type="ECO:0000313" key="9">
    <source>
        <dbReference type="RefSeq" id="XP_021834487.1"/>
    </source>
</evidence>
<dbReference type="PANTHER" id="PTHR31920">
    <property type="entry name" value="B3 DOMAIN-CONTAINING"/>
    <property type="match status" value="1"/>
</dbReference>
<keyword evidence="4" id="KW-0804">Transcription</keyword>
<evidence type="ECO:0000313" key="8">
    <source>
        <dbReference type="Proteomes" id="UP000515124"/>
    </source>
</evidence>
<keyword evidence="2" id="KW-0805">Transcription regulation</keyword>
<evidence type="ECO:0000256" key="6">
    <source>
        <dbReference type="SAM" id="MobiDB-lite"/>
    </source>
</evidence>
<sequence length="361" mass="41873">MRDKEMVIRGGPWNFDKNLVLLETPDVQSSETKLREIAIGFVDDDYYVQVHLSPNHHIPPVSRMWHEQSDICNVTHLYSRYQARVDAFEQLPGVENTVPKTFLDKYGEHLSDQIQLKFPSGSEWKIKLRRCNGEVWFEKGWPEFSEFHSLEYETDEEDDDKSVESLEYFPPCPKTQIEETGVDDDDKFVESLEYFPLCPKTKHTNGYGPLPSPLPQEKNRTNPHSSSKSSSSSSSSLRVNVKAANKFLSSHPFFRVTLGPSLNMKIPKTVVMEYVDFMADTIFLEVPCDGEIWLQKGWPEFAKFYSLKHGCLLFFIHGGKHSHFRVRIFRRNTLEMYISVQVLMMKLKAIPIQVVKLKIKE</sequence>
<feature type="region of interest" description="Disordered" evidence="6">
    <location>
        <begin position="203"/>
        <end position="236"/>
    </location>
</feature>
<dbReference type="RefSeq" id="XP_021834487.1">
    <property type="nucleotide sequence ID" value="XM_021978795.1"/>
</dbReference>
<evidence type="ECO:0000256" key="4">
    <source>
        <dbReference type="ARBA" id="ARBA00023163"/>
    </source>
</evidence>
<dbReference type="KEGG" id="pavi:110774261"/>
<name>A0A6P5U5B9_PRUAV</name>
<dbReference type="Pfam" id="PF02362">
    <property type="entry name" value="B3"/>
    <property type="match status" value="1"/>
</dbReference>
<dbReference type="CDD" id="cd10017">
    <property type="entry name" value="B3_DNA"/>
    <property type="match status" value="1"/>
</dbReference>
<evidence type="ECO:0000256" key="1">
    <source>
        <dbReference type="ARBA" id="ARBA00004123"/>
    </source>
</evidence>
<feature type="domain" description="TF-B3" evidence="7">
    <location>
        <begin position="97"/>
        <end position="151"/>
    </location>
</feature>
<dbReference type="Proteomes" id="UP000515124">
    <property type="component" value="Unplaced"/>
</dbReference>
<organism evidence="8 9">
    <name type="scientific">Prunus avium</name>
    <name type="common">Cherry</name>
    <name type="synonym">Cerasus avium</name>
    <dbReference type="NCBI Taxonomy" id="42229"/>
    <lineage>
        <taxon>Eukaryota</taxon>
        <taxon>Viridiplantae</taxon>
        <taxon>Streptophyta</taxon>
        <taxon>Embryophyta</taxon>
        <taxon>Tracheophyta</taxon>
        <taxon>Spermatophyta</taxon>
        <taxon>Magnoliopsida</taxon>
        <taxon>eudicotyledons</taxon>
        <taxon>Gunneridae</taxon>
        <taxon>Pentapetalae</taxon>
        <taxon>rosids</taxon>
        <taxon>fabids</taxon>
        <taxon>Rosales</taxon>
        <taxon>Rosaceae</taxon>
        <taxon>Amygdaloideae</taxon>
        <taxon>Amygdaleae</taxon>
        <taxon>Prunus</taxon>
    </lineage>
</organism>
<dbReference type="InterPro" id="IPR050655">
    <property type="entry name" value="Plant_B3_domain"/>
</dbReference>
<comment type="subcellular location">
    <subcellularLocation>
        <location evidence="1">Nucleus</location>
    </subcellularLocation>
</comment>
<keyword evidence="8" id="KW-1185">Reference proteome</keyword>
<dbReference type="PANTHER" id="PTHR31920:SF108">
    <property type="entry name" value="B3 DOMAIN-CONTAINING TRANSCRIPTION FACTOR VRN1-LIKE"/>
    <property type="match status" value="1"/>
</dbReference>
<gene>
    <name evidence="9" type="primary">LOC110774261</name>
</gene>
<dbReference type="GO" id="GO:0003677">
    <property type="term" value="F:DNA binding"/>
    <property type="evidence" value="ECO:0007669"/>
    <property type="project" value="UniProtKB-KW"/>
</dbReference>
<proteinExistence type="predicted"/>
<evidence type="ECO:0000256" key="2">
    <source>
        <dbReference type="ARBA" id="ARBA00023015"/>
    </source>
</evidence>
<reference evidence="9" key="1">
    <citation type="submission" date="2025-08" db="UniProtKB">
        <authorList>
            <consortium name="RefSeq"/>
        </authorList>
    </citation>
    <scope>IDENTIFICATION</scope>
</reference>
<evidence type="ECO:0000259" key="7">
    <source>
        <dbReference type="Pfam" id="PF02362"/>
    </source>
</evidence>
<protein>
    <submittedName>
        <fullName evidence="9">B3 domain-containing transcription factor VRN1-like</fullName>
    </submittedName>
</protein>
<evidence type="ECO:0000256" key="5">
    <source>
        <dbReference type="ARBA" id="ARBA00023242"/>
    </source>
</evidence>
<dbReference type="Gene3D" id="2.40.330.10">
    <property type="entry name" value="DNA-binding pseudobarrel domain"/>
    <property type="match status" value="2"/>
</dbReference>
<accession>A0A6P5U5B9</accession>
<dbReference type="InterPro" id="IPR003340">
    <property type="entry name" value="B3_DNA-bd"/>
</dbReference>
<dbReference type="InterPro" id="IPR015300">
    <property type="entry name" value="DNA-bd_pseudobarrel_sf"/>
</dbReference>
<dbReference type="AlphaFoldDB" id="A0A6P5U5B9"/>
<keyword evidence="5" id="KW-0539">Nucleus</keyword>
<feature type="compositionally biased region" description="Low complexity" evidence="6">
    <location>
        <begin position="225"/>
        <end position="236"/>
    </location>
</feature>
<evidence type="ECO:0000256" key="3">
    <source>
        <dbReference type="ARBA" id="ARBA00023125"/>
    </source>
</evidence>
<keyword evidence="3" id="KW-0238">DNA-binding</keyword>
<dbReference type="SUPFAM" id="SSF101936">
    <property type="entry name" value="DNA-binding pseudobarrel domain"/>
    <property type="match status" value="2"/>
</dbReference>
<dbReference type="GeneID" id="110774261"/>
<dbReference type="GO" id="GO:0005634">
    <property type="term" value="C:nucleus"/>
    <property type="evidence" value="ECO:0007669"/>
    <property type="project" value="UniProtKB-SubCell"/>
</dbReference>